<name>A0A284RG00_ARMOS</name>
<protein>
    <submittedName>
        <fullName evidence="2">Probable alpha-1,3-glucanase/mutanase</fullName>
    </submittedName>
</protein>
<gene>
    <name evidence="2" type="ORF">ARMOST_11029</name>
</gene>
<dbReference type="AlphaFoldDB" id="A0A284RG00"/>
<dbReference type="OMA" id="DELIYWY"/>
<sequence>MQLHNTLYSFLLLLTSVSTVLGAAVESYGMSQRDSESEATTGKLVFAHFMIGIVSDRTSAAAFDGDMQRAKSYGIDAFALNIGTDSYTDTQLGYAYESAANNGMEVFLSFDFNWWSASDATGVGSKIAQYASRPAQLKINGKVFVSSFAGDGLNVDQVRSTAGVDLFMAPNFHPGQGDFSKLDGALNWMAWPNDGRNKAPEGGVVISVIDGDDSYRSTIGAKSLISPASPWFSTHFGAEVSYSKNWVFPGDFLWYQRWNDILALAPQFVEIETWNDYGESHYIGPLSSPHTDDGGSKWVNDMPHSGWLEMSKPFIAAYKAGSESVSNYITDEKLIYWYRPTPRDINCDSTDTTMGPANNASGNYFNGRPNGWETLSDSVFVVSLLKSPGTVTVNSGGTHYSYDAPAGAAAFSVPMGIGAQAFGLNRNGQTVFSDISLKQIVAKCVCGIYNFNAYVGTVPAGASDPLGSDGLANFENGLKVACAAQPSLPASPPATVAIFATGTPTPAPTSHI</sequence>
<dbReference type="CDD" id="cd11577">
    <property type="entry name" value="GH71"/>
    <property type="match status" value="1"/>
</dbReference>
<dbReference type="EMBL" id="FUEG01000008">
    <property type="protein sequence ID" value="SJL07679.1"/>
    <property type="molecule type" value="Genomic_DNA"/>
</dbReference>
<dbReference type="Proteomes" id="UP000219338">
    <property type="component" value="Unassembled WGS sequence"/>
</dbReference>
<dbReference type="STRING" id="47428.A0A284RG00"/>
<accession>A0A284RG00</accession>
<keyword evidence="1" id="KW-0732">Signal</keyword>
<evidence type="ECO:0000313" key="2">
    <source>
        <dbReference type="EMBL" id="SJL07679.1"/>
    </source>
</evidence>
<reference evidence="3" key="1">
    <citation type="journal article" date="2017" name="Nat. Ecol. Evol.">
        <title>Genome expansion and lineage-specific genetic innovations in the forest pathogenic fungi Armillaria.</title>
        <authorList>
            <person name="Sipos G."/>
            <person name="Prasanna A.N."/>
            <person name="Walter M.C."/>
            <person name="O'Connor E."/>
            <person name="Balint B."/>
            <person name="Krizsan K."/>
            <person name="Kiss B."/>
            <person name="Hess J."/>
            <person name="Varga T."/>
            <person name="Slot J."/>
            <person name="Riley R."/>
            <person name="Boka B."/>
            <person name="Rigling D."/>
            <person name="Barry K."/>
            <person name="Lee J."/>
            <person name="Mihaltcheva S."/>
            <person name="LaButti K."/>
            <person name="Lipzen A."/>
            <person name="Waldron R."/>
            <person name="Moloney N.M."/>
            <person name="Sperisen C."/>
            <person name="Kredics L."/>
            <person name="Vagvoelgyi C."/>
            <person name="Patrignani A."/>
            <person name="Fitzpatrick D."/>
            <person name="Nagy I."/>
            <person name="Doyle S."/>
            <person name="Anderson J.B."/>
            <person name="Grigoriev I.V."/>
            <person name="Gueldener U."/>
            <person name="Muensterkoetter M."/>
            <person name="Nagy L.G."/>
        </authorList>
    </citation>
    <scope>NUCLEOTIDE SEQUENCE [LARGE SCALE GENOMIC DNA]</scope>
    <source>
        <strain evidence="3">C18/9</strain>
    </source>
</reference>
<evidence type="ECO:0000313" key="3">
    <source>
        <dbReference type="Proteomes" id="UP000219338"/>
    </source>
</evidence>
<feature type="signal peptide" evidence="1">
    <location>
        <begin position="1"/>
        <end position="22"/>
    </location>
</feature>
<proteinExistence type="predicted"/>
<feature type="chain" id="PRO_5013103296" evidence="1">
    <location>
        <begin position="23"/>
        <end position="512"/>
    </location>
</feature>
<organism evidence="2 3">
    <name type="scientific">Armillaria ostoyae</name>
    <name type="common">Armillaria root rot fungus</name>
    <dbReference type="NCBI Taxonomy" id="47428"/>
    <lineage>
        <taxon>Eukaryota</taxon>
        <taxon>Fungi</taxon>
        <taxon>Dikarya</taxon>
        <taxon>Basidiomycota</taxon>
        <taxon>Agaricomycotina</taxon>
        <taxon>Agaricomycetes</taxon>
        <taxon>Agaricomycetidae</taxon>
        <taxon>Agaricales</taxon>
        <taxon>Marasmiineae</taxon>
        <taxon>Physalacriaceae</taxon>
        <taxon>Armillaria</taxon>
    </lineage>
</organism>
<dbReference type="GO" id="GO:0051118">
    <property type="term" value="F:glucan endo-1,3-alpha-glucosidase activity"/>
    <property type="evidence" value="ECO:0007669"/>
    <property type="project" value="InterPro"/>
</dbReference>
<keyword evidence="3" id="KW-1185">Reference proteome</keyword>
<dbReference type="OrthoDB" id="3257981at2759"/>
<dbReference type="Pfam" id="PF03659">
    <property type="entry name" value="Glyco_hydro_71"/>
    <property type="match status" value="1"/>
</dbReference>
<dbReference type="InterPro" id="IPR005197">
    <property type="entry name" value="Glyco_hydro_71"/>
</dbReference>
<evidence type="ECO:0000256" key="1">
    <source>
        <dbReference type="SAM" id="SignalP"/>
    </source>
</evidence>
<dbReference type="Gene3D" id="3.20.20.80">
    <property type="entry name" value="Glycosidases"/>
    <property type="match status" value="1"/>
</dbReference>